<feature type="transmembrane region" description="Helical" evidence="2">
    <location>
        <begin position="209"/>
        <end position="229"/>
    </location>
</feature>
<feature type="region of interest" description="Disordered" evidence="1">
    <location>
        <begin position="83"/>
        <end position="162"/>
    </location>
</feature>
<feature type="region of interest" description="Disordered" evidence="1">
    <location>
        <begin position="181"/>
        <end position="202"/>
    </location>
</feature>
<dbReference type="Proteomes" id="UP000023152">
    <property type="component" value="Unassembled WGS sequence"/>
</dbReference>
<dbReference type="EMBL" id="ASPP01008574">
    <property type="protein sequence ID" value="ETO25388.1"/>
    <property type="molecule type" value="Genomic_DNA"/>
</dbReference>
<reference evidence="3 4" key="1">
    <citation type="journal article" date="2013" name="Curr. Biol.">
        <title>The Genome of the Foraminiferan Reticulomyxa filosa.</title>
        <authorList>
            <person name="Glockner G."/>
            <person name="Hulsmann N."/>
            <person name="Schleicher M."/>
            <person name="Noegel A.A."/>
            <person name="Eichinger L."/>
            <person name="Gallinger C."/>
            <person name="Pawlowski J."/>
            <person name="Sierra R."/>
            <person name="Euteneuer U."/>
            <person name="Pillet L."/>
            <person name="Moustafa A."/>
            <person name="Platzer M."/>
            <person name="Groth M."/>
            <person name="Szafranski K."/>
            <person name="Schliwa M."/>
        </authorList>
    </citation>
    <scope>NUCLEOTIDE SEQUENCE [LARGE SCALE GENOMIC DNA]</scope>
</reference>
<keyword evidence="2" id="KW-1133">Transmembrane helix</keyword>
<keyword evidence="2" id="KW-0812">Transmembrane</keyword>
<protein>
    <submittedName>
        <fullName evidence="3">Uncharacterized protein</fullName>
    </submittedName>
</protein>
<proteinExistence type="predicted"/>
<organism evidence="3 4">
    <name type="scientific">Reticulomyxa filosa</name>
    <dbReference type="NCBI Taxonomy" id="46433"/>
    <lineage>
        <taxon>Eukaryota</taxon>
        <taxon>Sar</taxon>
        <taxon>Rhizaria</taxon>
        <taxon>Retaria</taxon>
        <taxon>Foraminifera</taxon>
        <taxon>Monothalamids</taxon>
        <taxon>Reticulomyxidae</taxon>
        <taxon>Reticulomyxa</taxon>
    </lineage>
</organism>
<comment type="caution">
    <text evidence="3">The sequence shown here is derived from an EMBL/GenBank/DDBJ whole genome shotgun (WGS) entry which is preliminary data.</text>
</comment>
<keyword evidence="2" id="KW-0472">Membrane</keyword>
<evidence type="ECO:0000256" key="1">
    <source>
        <dbReference type="SAM" id="MobiDB-lite"/>
    </source>
</evidence>
<dbReference type="AlphaFoldDB" id="X6NHP2"/>
<dbReference type="OrthoDB" id="295029at2759"/>
<feature type="compositionally biased region" description="Basic and acidic residues" evidence="1">
    <location>
        <begin position="87"/>
        <end position="106"/>
    </location>
</feature>
<feature type="compositionally biased region" description="Basic and acidic residues" evidence="1">
    <location>
        <begin position="117"/>
        <end position="131"/>
    </location>
</feature>
<evidence type="ECO:0000313" key="3">
    <source>
        <dbReference type="EMBL" id="ETO25388.1"/>
    </source>
</evidence>
<feature type="compositionally biased region" description="Basic residues" evidence="1">
    <location>
        <begin position="145"/>
        <end position="158"/>
    </location>
</feature>
<evidence type="ECO:0000313" key="4">
    <source>
        <dbReference type="Proteomes" id="UP000023152"/>
    </source>
</evidence>
<keyword evidence="4" id="KW-1185">Reference proteome</keyword>
<name>X6NHP2_RETFI</name>
<evidence type="ECO:0000256" key="2">
    <source>
        <dbReference type="SAM" id="Phobius"/>
    </source>
</evidence>
<sequence length="231" mass="26590">MQSAASAGSFWTTTDYGLNLLMMEKTELDLLLESDDTTLEEVMDCDELLQQYVNLKKMINYVTQTPEKNVEKIIEERNQIYQQKQKKKEEADELKVSNEGHGMESSRHRRNSSLKSIPEDDGAKNKQKDETSQATKEVQAVSPSHRSKKKKKKGRKSSTKGIKPDSKVALLMWNMFHGQPLPFSSPDQGSEDQQRNQSISSHSGPSSAIVWKELLLNFFFFLFFFFFFFDL</sequence>
<accession>X6NHP2</accession>
<gene>
    <name evidence="3" type="ORF">RFI_11750</name>
</gene>